<dbReference type="EMBL" id="CP117812">
    <property type="protein sequence ID" value="WDE98906.1"/>
    <property type="molecule type" value="Genomic_DNA"/>
</dbReference>
<feature type="domain" description="Glycoside hydrolase family 20 catalytic" evidence="7">
    <location>
        <begin position="170"/>
        <end position="490"/>
    </location>
</feature>
<dbReference type="InterPro" id="IPR015883">
    <property type="entry name" value="Glyco_hydro_20_cat"/>
</dbReference>
<evidence type="ECO:0000256" key="6">
    <source>
        <dbReference type="SAM" id="SignalP"/>
    </source>
</evidence>
<sequence length="559" mass="63501">MHKRLMTAWMLSMSILSSFAAERTPENGFGIVPMPYEAKTKAGKSFLITKDTVIIGQAEASKNCASYLQQRLRKSCGLTLKRKGAASGTSIVLSLSDDAHAFTENDAYSLESTAEKIIIAAKTERGLFYGVQSLLQLLPPAVYGDKIQAGLELKVPALSIKDKPSMDRIRGLHVDISRHFRTKEELLKIIDSMAMHKLNTLHLHLTDDDAWRIEIKAYPKLTTVGAIGSRSNPKAPAQFLTQQDAKEIYTYAKSRYISIIPEIDMPGHIASAIRAYPDLKNPKELRQPGKVMRGDAQGLEFAKKVLSEINELFDPEYIHIGCDEVNYKVKSEIYSKKELVAFATELSSFIKNDLKKTPIVWDDAFMHGFHDKGAVVQWWRYGKKYWWKKLKNTVDEEANLRQQPFILSPAYWTYFDMKNSGTRGGWAKPISPAQLYNWDPFGDMLGKTEQTRKLVVGAIACTWSESIKTMKDFGDRTYPRLASFSERTWRGGKLEAPSILSWPDYRDQVLIPFQLKRYDALGVWYWSKDKPQMLLDLPDTHKKLATKAPTKKSPKKTKK</sequence>
<evidence type="ECO:0000259" key="8">
    <source>
        <dbReference type="Pfam" id="PF02838"/>
    </source>
</evidence>
<evidence type="ECO:0000256" key="1">
    <source>
        <dbReference type="ARBA" id="ARBA00001231"/>
    </source>
</evidence>
<dbReference type="PANTHER" id="PTHR22600">
    <property type="entry name" value="BETA-HEXOSAMINIDASE"/>
    <property type="match status" value="1"/>
</dbReference>
<keyword evidence="5" id="KW-0326">Glycosidase</keyword>
<evidence type="ECO:0000256" key="2">
    <source>
        <dbReference type="ARBA" id="ARBA00006285"/>
    </source>
</evidence>
<evidence type="ECO:0000256" key="5">
    <source>
        <dbReference type="ARBA" id="ARBA00023295"/>
    </source>
</evidence>
<organism evidence="9 10">
    <name type="scientific">Lentisphaera profundi</name>
    <dbReference type="NCBI Taxonomy" id="1658616"/>
    <lineage>
        <taxon>Bacteria</taxon>
        <taxon>Pseudomonadati</taxon>
        <taxon>Lentisphaerota</taxon>
        <taxon>Lentisphaeria</taxon>
        <taxon>Lentisphaerales</taxon>
        <taxon>Lentisphaeraceae</taxon>
        <taxon>Lentisphaera</taxon>
    </lineage>
</organism>
<dbReference type="InterPro" id="IPR017853">
    <property type="entry name" value="GH"/>
</dbReference>
<reference evidence="9 10" key="1">
    <citation type="submission" date="2023-02" db="EMBL/GenBank/DDBJ databases">
        <title>Genome sequence of Lentisphaera profundi SAORIC-696.</title>
        <authorList>
            <person name="Kim e."/>
            <person name="Cho J.-C."/>
            <person name="Choi A."/>
            <person name="Kang I."/>
        </authorList>
    </citation>
    <scope>NUCLEOTIDE SEQUENCE [LARGE SCALE GENOMIC DNA]</scope>
    <source>
        <strain evidence="9 10">SAORIC-696</strain>
    </source>
</reference>
<name>A0ABY7W1K3_9BACT</name>
<evidence type="ECO:0000313" key="9">
    <source>
        <dbReference type="EMBL" id="WDE98906.1"/>
    </source>
</evidence>
<feature type="domain" description="Beta-hexosaminidase bacterial type N-terminal" evidence="8">
    <location>
        <begin position="30"/>
        <end position="162"/>
    </location>
</feature>
<evidence type="ECO:0000256" key="3">
    <source>
        <dbReference type="ARBA" id="ARBA00012663"/>
    </source>
</evidence>
<dbReference type="RefSeq" id="WP_274153774.1">
    <property type="nucleotide sequence ID" value="NZ_CP117812.1"/>
</dbReference>
<keyword evidence="10" id="KW-1185">Reference proteome</keyword>
<dbReference type="PRINTS" id="PR00738">
    <property type="entry name" value="GLHYDRLASE20"/>
</dbReference>
<dbReference type="SUPFAM" id="SSF55545">
    <property type="entry name" value="beta-N-acetylhexosaminidase-like domain"/>
    <property type="match status" value="1"/>
</dbReference>
<keyword evidence="6" id="KW-0732">Signal</keyword>
<evidence type="ECO:0000256" key="4">
    <source>
        <dbReference type="ARBA" id="ARBA00022801"/>
    </source>
</evidence>
<dbReference type="Gene3D" id="3.30.379.10">
    <property type="entry name" value="Chitobiase/beta-hexosaminidase domain 2-like"/>
    <property type="match status" value="1"/>
</dbReference>
<dbReference type="Pfam" id="PF00728">
    <property type="entry name" value="Glyco_hydro_20"/>
    <property type="match status" value="1"/>
</dbReference>
<evidence type="ECO:0000259" key="7">
    <source>
        <dbReference type="Pfam" id="PF00728"/>
    </source>
</evidence>
<comment type="catalytic activity">
    <reaction evidence="1">
        <text>Hydrolysis of terminal non-reducing N-acetyl-D-hexosamine residues in N-acetyl-beta-D-hexosaminides.</text>
        <dbReference type="EC" id="3.2.1.52"/>
    </reaction>
</comment>
<dbReference type="Gene3D" id="3.20.20.80">
    <property type="entry name" value="Glycosidases"/>
    <property type="match status" value="1"/>
</dbReference>
<dbReference type="InterPro" id="IPR015882">
    <property type="entry name" value="HEX_bac_N"/>
</dbReference>
<dbReference type="EC" id="3.2.1.52" evidence="3"/>
<dbReference type="Pfam" id="PF02838">
    <property type="entry name" value="Glyco_hydro_20b"/>
    <property type="match status" value="1"/>
</dbReference>
<dbReference type="PANTHER" id="PTHR22600:SF57">
    <property type="entry name" value="BETA-N-ACETYLHEXOSAMINIDASE"/>
    <property type="match status" value="1"/>
</dbReference>
<dbReference type="SUPFAM" id="SSF51445">
    <property type="entry name" value="(Trans)glycosidases"/>
    <property type="match status" value="1"/>
</dbReference>
<comment type="similarity">
    <text evidence="2">Belongs to the glycosyl hydrolase 20 family.</text>
</comment>
<feature type="chain" id="PRO_5046015804" description="beta-N-acetylhexosaminidase" evidence="6">
    <location>
        <begin position="21"/>
        <end position="559"/>
    </location>
</feature>
<evidence type="ECO:0000313" key="10">
    <source>
        <dbReference type="Proteomes" id="UP001214250"/>
    </source>
</evidence>
<dbReference type="Proteomes" id="UP001214250">
    <property type="component" value="Chromosome 2"/>
</dbReference>
<dbReference type="InterPro" id="IPR025705">
    <property type="entry name" value="Beta_hexosaminidase_sua/sub"/>
</dbReference>
<protein>
    <recommendedName>
        <fullName evidence="3">beta-N-acetylhexosaminidase</fullName>
        <ecNumber evidence="3">3.2.1.52</ecNumber>
    </recommendedName>
</protein>
<gene>
    <name evidence="9" type="ORF">PQO03_13790</name>
</gene>
<feature type="signal peptide" evidence="6">
    <location>
        <begin position="1"/>
        <end position="20"/>
    </location>
</feature>
<accession>A0ABY7W1K3</accession>
<proteinExistence type="inferred from homology"/>
<keyword evidence="4" id="KW-0378">Hydrolase</keyword>
<dbReference type="InterPro" id="IPR029018">
    <property type="entry name" value="Hex-like_dom2"/>
</dbReference>